<dbReference type="Proteomes" id="UP001301769">
    <property type="component" value="Unassembled WGS sequence"/>
</dbReference>
<dbReference type="SUPFAM" id="SSF52540">
    <property type="entry name" value="P-loop containing nucleoside triphosphate hydrolases"/>
    <property type="match status" value="1"/>
</dbReference>
<dbReference type="EMBL" id="MU858272">
    <property type="protein sequence ID" value="KAK4207818.1"/>
    <property type="molecule type" value="Genomic_DNA"/>
</dbReference>
<gene>
    <name evidence="3" type="ORF">QBC37DRAFT_86538</name>
</gene>
<dbReference type="Gene3D" id="3.40.50.300">
    <property type="entry name" value="P-loop containing nucleotide triphosphate hydrolases"/>
    <property type="match status" value="1"/>
</dbReference>
<dbReference type="PANTHER" id="PTHR46411">
    <property type="entry name" value="FAMILY ATPASE, PUTATIVE-RELATED"/>
    <property type="match status" value="1"/>
</dbReference>
<protein>
    <submittedName>
        <fullName evidence="3">Member of AAA-ATPase family</fullName>
    </submittedName>
</protein>
<accession>A0AAN7B1U9</accession>
<sequence length="733" mass="81934">MARTKQTARKSTGGPGPMLERSISSQGAPSDQPVAKRAKTSPTEESKDTADSQPSRISGIRNLYNHSVDRNPQFAKWSEFQDLILEEKHLKQRGLAYPLIQRFSKNVSEDGEQVSWSTHSIEIQSPHLKAIFDKVFVGYPGWYPDAAPYTFVPPFKPLVHRWDIILEAFKAAEEGGDESVKDDIALTRQILDPLLSTHLSAINKARETLVVSHESLWLLLAPGSIMVSSEAGNTCAMRLLNVSYTPPNPRCGIPAVWDLLLGQYDWNGSYCGLRGVSKQIHEYKEDTLVTKFDVYPLEFAPGGEKIEQELLARGQNWADLRGMHVKHCIGKKYVKVVGPDGRMVEIAKPISGRVIVDSWGYFKGQNQVIPKLSRNTLKIEDNDEEDGHEDDEDNDEDDENEDDEDNDNDEDMQDQDTPATSSTASSVIKDEAKRNEELNTLTADEFILTPPRVRGFDLRTKEWCLFDVNDLSEPHWDPTPYEKLVLPGGIKEKELILGFSSHRASSNSRASKFDDFVAQKGKGIIILLCGPPGVGKTLTAEAVAEKSHTPLYVLSASDLGTNPAKVDSALTEALECCQMWNAALLLDEADVFLESRSAASLDRNELVSIFLRRLEYYQGLMFLTTNRLSAIDAAFKSRLDLILPYHDLTEDSRRDVWKNFIGNLPADAASFEDKDFDELAKTEMNGREIKNCIKTSLVLVKGDDGKLGMEHLRVVLDIRKRIVAVEKGFGGYD</sequence>
<keyword evidence="4" id="KW-1185">Reference proteome</keyword>
<proteinExistence type="predicted"/>
<dbReference type="PANTHER" id="PTHR46411:SF3">
    <property type="entry name" value="AAA+ ATPASE DOMAIN-CONTAINING PROTEIN"/>
    <property type="match status" value="1"/>
</dbReference>
<comment type="caution">
    <text evidence="3">The sequence shown here is derived from an EMBL/GenBank/DDBJ whole genome shotgun (WGS) entry which is preliminary data.</text>
</comment>
<reference evidence="3" key="1">
    <citation type="journal article" date="2023" name="Mol. Phylogenet. Evol.">
        <title>Genome-scale phylogeny and comparative genomics of the fungal order Sordariales.</title>
        <authorList>
            <person name="Hensen N."/>
            <person name="Bonometti L."/>
            <person name="Westerberg I."/>
            <person name="Brannstrom I.O."/>
            <person name="Guillou S."/>
            <person name="Cros-Aarteil S."/>
            <person name="Calhoun S."/>
            <person name="Haridas S."/>
            <person name="Kuo A."/>
            <person name="Mondo S."/>
            <person name="Pangilinan J."/>
            <person name="Riley R."/>
            <person name="LaButti K."/>
            <person name="Andreopoulos B."/>
            <person name="Lipzen A."/>
            <person name="Chen C."/>
            <person name="Yan M."/>
            <person name="Daum C."/>
            <person name="Ng V."/>
            <person name="Clum A."/>
            <person name="Steindorff A."/>
            <person name="Ohm R.A."/>
            <person name="Martin F."/>
            <person name="Silar P."/>
            <person name="Natvig D.O."/>
            <person name="Lalanne C."/>
            <person name="Gautier V."/>
            <person name="Ament-Velasquez S.L."/>
            <person name="Kruys A."/>
            <person name="Hutchinson M.I."/>
            <person name="Powell A.J."/>
            <person name="Barry K."/>
            <person name="Miller A.N."/>
            <person name="Grigoriev I.V."/>
            <person name="Debuchy R."/>
            <person name="Gladieux P."/>
            <person name="Hiltunen Thoren M."/>
            <person name="Johannesson H."/>
        </authorList>
    </citation>
    <scope>NUCLEOTIDE SEQUENCE</scope>
    <source>
        <strain evidence="3">PSN293</strain>
    </source>
</reference>
<dbReference type="CDD" id="cd19481">
    <property type="entry name" value="RecA-like_protease"/>
    <property type="match status" value="1"/>
</dbReference>
<dbReference type="Pfam" id="PF00004">
    <property type="entry name" value="AAA"/>
    <property type="match status" value="1"/>
</dbReference>
<dbReference type="Pfam" id="PF22942">
    <property type="entry name" value="DUF7025"/>
    <property type="match status" value="1"/>
</dbReference>
<reference evidence="3" key="2">
    <citation type="submission" date="2023-05" db="EMBL/GenBank/DDBJ databases">
        <authorList>
            <consortium name="Lawrence Berkeley National Laboratory"/>
            <person name="Steindorff A."/>
            <person name="Hensen N."/>
            <person name="Bonometti L."/>
            <person name="Westerberg I."/>
            <person name="Brannstrom I.O."/>
            <person name="Guillou S."/>
            <person name="Cros-Aarteil S."/>
            <person name="Calhoun S."/>
            <person name="Haridas S."/>
            <person name="Kuo A."/>
            <person name="Mondo S."/>
            <person name="Pangilinan J."/>
            <person name="Riley R."/>
            <person name="Labutti K."/>
            <person name="Andreopoulos B."/>
            <person name="Lipzen A."/>
            <person name="Chen C."/>
            <person name="Yanf M."/>
            <person name="Daum C."/>
            <person name="Ng V."/>
            <person name="Clum A."/>
            <person name="Ohm R."/>
            <person name="Martin F."/>
            <person name="Silar P."/>
            <person name="Natvig D."/>
            <person name="Lalanne C."/>
            <person name="Gautier V."/>
            <person name="Ament-Velasquez S.L."/>
            <person name="Kruys A."/>
            <person name="Hutchinson M.I."/>
            <person name="Powell A.J."/>
            <person name="Barry K."/>
            <person name="Miller A.N."/>
            <person name="Grigoriev I.V."/>
            <person name="Debuchy R."/>
            <person name="Gladieux P."/>
            <person name="Thoren M.H."/>
            <person name="Johannesson H."/>
        </authorList>
    </citation>
    <scope>NUCLEOTIDE SEQUENCE</scope>
    <source>
        <strain evidence="3">PSN293</strain>
    </source>
</reference>
<dbReference type="InterPro" id="IPR054289">
    <property type="entry name" value="DUF7025"/>
</dbReference>
<dbReference type="InterPro" id="IPR003959">
    <property type="entry name" value="ATPase_AAA_core"/>
</dbReference>
<evidence type="ECO:0000313" key="4">
    <source>
        <dbReference type="Proteomes" id="UP001301769"/>
    </source>
</evidence>
<feature type="region of interest" description="Disordered" evidence="1">
    <location>
        <begin position="1"/>
        <end position="59"/>
    </location>
</feature>
<dbReference type="InterPro" id="IPR003593">
    <property type="entry name" value="AAA+_ATPase"/>
</dbReference>
<name>A0AAN7B1U9_9PEZI</name>
<feature type="domain" description="AAA+ ATPase" evidence="2">
    <location>
        <begin position="522"/>
        <end position="649"/>
    </location>
</feature>
<dbReference type="InterPro" id="IPR027417">
    <property type="entry name" value="P-loop_NTPase"/>
</dbReference>
<evidence type="ECO:0000313" key="3">
    <source>
        <dbReference type="EMBL" id="KAK4207818.1"/>
    </source>
</evidence>
<dbReference type="SMART" id="SM00382">
    <property type="entry name" value="AAA"/>
    <property type="match status" value="1"/>
</dbReference>
<feature type="compositionally biased region" description="Acidic residues" evidence="1">
    <location>
        <begin position="381"/>
        <end position="414"/>
    </location>
</feature>
<evidence type="ECO:0000259" key="2">
    <source>
        <dbReference type="SMART" id="SM00382"/>
    </source>
</evidence>
<evidence type="ECO:0000256" key="1">
    <source>
        <dbReference type="SAM" id="MobiDB-lite"/>
    </source>
</evidence>
<feature type="region of interest" description="Disordered" evidence="1">
    <location>
        <begin position="374"/>
        <end position="433"/>
    </location>
</feature>
<dbReference type="AlphaFoldDB" id="A0AAN7B1U9"/>
<organism evidence="3 4">
    <name type="scientific">Rhypophila decipiens</name>
    <dbReference type="NCBI Taxonomy" id="261697"/>
    <lineage>
        <taxon>Eukaryota</taxon>
        <taxon>Fungi</taxon>
        <taxon>Dikarya</taxon>
        <taxon>Ascomycota</taxon>
        <taxon>Pezizomycotina</taxon>
        <taxon>Sordariomycetes</taxon>
        <taxon>Sordariomycetidae</taxon>
        <taxon>Sordariales</taxon>
        <taxon>Naviculisporaceae</taxon>
        <taxon>Rhypophila</taxon>
    </lineage>
</organism>
<dbReference type="GO" id="GO:0016887">
    <property type="term" value="F:ATP hydrolysis activity"/>
    <property type="evidence" value="ECO:0007669"/>
    <property type="project" value="InterPro"/>
</dbReference>
<feature type="compositionally biased region" description="Polar residues" evidence="1">
    <location>
        <begin position="415"/>
        <end position="426"/>
    </location>
</feature>
<dbReference type="GO" id="GO:0005524">
    <property type="term" value="F:ATP binding"/>
    <property type="evidence" value="ECO:0007669"/>
    <property type="project" value="InterPro"/>
</dbReference>